<keyword evidence="14" id="KW-1133">Transmembrane helix</keyword>
<evidence type="ECO:0000256" key="8">
    <source>
        <dbReference type="ARBA" id="ARBA00037845"/>
    </source>
</evidence>
<dbReference type="PANTHER" id="PTHR21136:SF168">
    <property type="entry name" value="VESICLE-ASSOCIATED MEMBRANE PROTEIN 9"/>
    <property type="match status" value="1"/>
</dbReference>
<evidence type="ECO:0000256" key="13">
    <source>
        <dbReference type="PROSITE-ProRule" id="PRU00290"/>
    </source>
</evidence>
<dbReference type="PANTHER" id="PTHR21136">
    <property type="entry name" value="SNARE PROTEINS"/>
    <property type="match status" value="1"/>
</dbReference>
<accession>A0A3Q0E060</accession>
<feature type="domain" description="V-SNARE coiled-coil homology" evidence="15">
    <location>
        <begin position="90"/>
        <end position="149"/>
    </location>
</feature>
<dbReference type="GO" id="GO:0030670">
    <property type="term" value="C:phagocytic vesicle membrane"/>
    <property type="evidence" value="ECO:0007669"/>
    <property type="project" value="UniProtKB-SubCell"/>
</dbReference>
<organism evidence="16 17">
    <name type="scientific">Carlito syrichta</name>
    <name type="common">Philippine tarsier</name>
    <name type="synonym">Tarsius syrichta</name>
    <dbReference type="NCBI Taxonomy" id="1868482"/>
    <lineage>
        <taxon>Eukaryota</taxon>
        <taxon>Metazoa</taxon>
        <taxon>Chordata</taxon>
        <taxon>Craniata</taxon>
        <taxon>Vertebrata</taxon>
        <taxon>Euteleostomi</taxon>
        <taxon>Mammalia</taxon>
        <taxon>Eutheria</taxon>
        <taxon>Euarchontoglires</taxon>
        <taxon>Primates</taxon>
        <taxon>Haplorrhini</taxon>
        <taxon>Tarsiiformes</taxon>
        <taxon>Tarsiidae</taxon>
        <taxon>Carlito</taxon>
    </lineage>
</organism>
<dbReference type="GO" id="GO:0005794">
    <property type="term" value="C:Golgi apparatus"/>
    <property type="evidence" value="ECO:0007669"/>
    <property type="project" value="UniProtKB-SubCell"/>
</dbReference>
<evidence type="ECO:0000256" key="10">
    <source>
        <dbReference type="ARBA" id="ARBA00037875"/>
    </source>
</evidence>
<dbReference type="PROSITE" id="PS50892">
    <property type="entry name" value="V_SNARE"/>
    <property type="match status" value="1"/>
</dbReference>
<evidence type="ECO:0000256" key="6">
    <source>
        <dbReference type="ARBA" id="ARBA00037801"/>
    </source>
</evidence>
<keyword evidence="14" id="KW-0472">Membrane</keyword>
<dbReference type="Proteomes" id="UP000189704">
    <property type="component" value="Unplaced"/>
</dbReference>
<dbReference type="RefSeq" id="XP_021567680.1">
    <property type="nucleotide sequence ID" value="XM_021712005.1"/>
</dbReference>
<dbReference type="GO" id="GO:0043005">
    <property type="term" value="C:neuron projection"/>
    <property type="evidence" value="ECO:0007669"/>
    <property type="project" value="UniProtKB-KW"/>
</dbReference>
<dbReference type="InterPro" id="IPR042855">
    <property type="entry name" value="V_SNARE_CC"/>
</dbReference>
<dbReference type="GO" id="GO:0045202">
    <property type="term" value="C:synapse"/>
    <property type="evidence" value="ECO:0007669"/>
    <property type="project" value="UniProtKB-SubCell"/>
</dbReference>
<evidence type="ECO:0000313" key="17">
    <source>
        <dbReference type="RefSeq" id="XP_021567680.1"/>
    </source>
</evidence>
<feature type="transmembrane region" description="Helical" evidence="14">
    <location>
        <begin position="150"/>
        <end position="174"/>
    </location>
</feature>
<proteinExistence type="inferred from homology"/>
<evidence type="ECO:0000256" key="14">
    <source>
        <dbReference type="SAM" id="Phobius"/>
    </source>
</evidence>
<dbReference type="GO" id="GO:0000149">
    <property type="term" value="F:SNARE binding"/>
    <property type="evidence" value="ECO:0007669"/>
    <property type="project" value="TreeGrafter"/>
</dbReference>
<dbReference type="GO" id="GO:0031902">
    <property type="term" value="C:late endosome membrane"/>
    <property type="evidence" value="ECO:0007669"/>
    <property type="project" value="UniProtKB-SubCell"/>
</dbReference>
<dbReference type="GeneID" id="103259765"/>
<evidence type="ECO:0000256" key="7">
    <source>
        <dbReference type="ARBA" id="ARBA00037803"/>
    </source>
</evidence>
<keyword evidence="3" id="KW-0771">Synaptosome</keyword>
<protein>
    <recommendedName>
        <fullName evidence="11">Vesicle-associated membrane protein 7</fullName>
    </recommendedName>
    <alternativeName>
        <fullName evidence="12">Synaptobrevin-like protein 1</fullName>
    </alternativeName>
</protein>
<evidence type="ECO:0000256" key="11">
    <source>
        <dbReference type="ARBA" id="ARBA00039269"/>
    </source>
</evidence>
<dbReference type="InterPro" id="IPR051097">
    <property type="entry name" value="Synaptobrevin-like_transport"/>
</dbReference>
<evidence type="ECO:0000313" key="16">
    <source>
        <dbReference type="Proteomes" id="UP000189704"/>
    </source>
</evidence>
<dbReference type="GO" id="GO:0015031">
    <property type="term" value="P:protein transport"/>
    <property type="evidence" value="ECO:0007669"/>
    <property type="project" value="UniProtKB-KW"/>
</dbReference>
<dbReference type="GO" id="GO:0005484">
    <property type="term" value="F:SNAP receptor activity"/>
    <property type="evidence" value="ECO:0007669"/>
    <property type="project" value="TreeGrafter"/>
</dbReference>
<keyword evidence="3" id="KW-0770">Synapse</keyword>
<evidence type="ECO:0000256" key="4">
    <source>
        <dbReference type="ARBA" id="ARBA00022927"/>
    </source>
</evidence>
<keyword evidence="14" id="KW-0812">Transmembrane</keyword>
<evidence type="ECO:0000256" key="9">
    <source>
        <dbReference type="ARBA" id="ARBA00037863"/>
    </source>
</evidence>
<dbReference type="GO" id="GO:0005765">
    <property type="term" value="C:lysosomal membrane"/>
    <property type="evidence" value="ECO:0007669"/>
    <property type="project" value="UniProtKB-SubCell"/>
</dbReference>
<dbReference type="Gene3D" id="1.20.5.110">
    <property type="match status" value="1"/>
</dbReference>
<dbReference type="Pfam" id="PF00957">
    <property type="entry name" value="Synaptobrevin"/>
    <property type="match status" value="1"/>
</dbReference>
<keyword evidence="13" id="KW-0175">Coiled coil</keyword>
<dbReference type="GO" id="GO:0006906">
    <property type="term" value="P:vesicle fusion"/>
    <property type="evidence" value="ECO:0007669"/>
    <property type="project" value="TreeGrafter"/>
</dbReference>
<dbReference type="GO" id="GO:0006887">
    <property type="term" value="P:exocytosis"/>
    <property type="evidence" value="ECO:0007669"/>
    <property type="project" value="TreeGrafter"/>
</dbReference>
<evidence type="ECO:0000256" key="5">
    <source>
        <dbReference type="ARBA" id="ARBA00034102"/>
    </source>
</evidence>
<dbReference type="GO" id="GO:0030658">
    <property type="term" value="C:transport vesicle membrane"/>
    <property type="evidence" value="ECO:0007669"/>
    <property type="project" value="UniProtKB-SubCell"/>
</dbReference>
<keyword evidence="4" id="KW-0653">Protein transport</keyword>
<reference evidence="17" key="1">
    <citation type="submission" date="2025-08" db="UniProtKB">
        <authorList>
            <consortium name="RefSeq"/>
        </authorList>
    </citation>
    <scope>IDENTIFICATION</scope>
</reference>
<dbReference type="InterPro" id="IPR001388">
    <property type="entry name" value="Synaptobrevin-like"/>
</dbReference>
<evidence type="ECO:0000256" key="12">
    <source>
        <dbReference type="ARBA" id="ARBA00042194"/>
    </source>
</evidence>
<gene>
    <name evidence="17" type="primary">LOC103259765</name>
</gene>
<keyword evidence="4" id="KW-0813">Transport</keyword>
<comment type="subcellular location">
    <subcellularLocation>
        <location evidence="10">Cytoplasmic vesicle</location>
        <location evidence="10">Phagosome membrane</location>
        <topology evidence="10">Single-pass type IV membrane protein</topology>
    </subcellularLocation>
    <subcellularLocation>
        <location evidence="7">Cytoplasmic vesicle</location>
        <location evidence="7">Secretory vesicle membrane</location>
        <topology evidence="7">Single-pass type IV membrane protein</topology>
    </subcellularLocation>
    <subcellularLocation>
        <location evidence="1">Endoplasmic reticulum membrane</location>
        <topology evidence="1">Single-pass type IV membrane protein</topology>
    </subcellularLocation>
    <subcellularLocation>
        <location evidence="6">Golgi apparatus</location>
        <location evidence="6">trans-Golgi network membrane</location>
        <topology evidence="6">Single-pass type IV membrane protein</topology>
    </subcellularLocation>
    <subcellularLocation>
        <location evidence="8">Late endosome membrane</location>
        <topology evidence="8">Single-pass type IV membrane protein</topology>
    </subcellularLocation>
    <subcellularLocation>
        <location evidence="9">Lysosome membrane</location>
        <topology evidence="9">Single-pass type IV membrane protein</topology>
    </subcellularLocation>
    <subcellularLocation>
        <location evidence="5">Synapse</location>
        <location evidence="5">Synaptosome</location>
    </subcellularLocation>
</comment>
<dbReference type="PRINTS" id="PR00219">
    <property type="entry name" value="SYNAPTOBREVN"/>
</dbReference>
<dbReference type="GO" id="GO:0005789">
    <property type="term" value="C:endoplasmic reticulum membrane"/>
    <property type="evidence" value="ECO:0007669"/>
    <property type="project" value="UniProtKB-SubCell"/>
</dbReference>
<evidence type="ECO:0000259" key="15">
    <source>
        <dbReference type="PROSITE" id="PS50892"/>
    </source>
</evidence>
<evidence type="ECO:0000256" key="3">
    <source>
        <dbReference type="ARBA" id="ARBA00022599"/>
    </source>
</evidence>
<dbReference type="OrthoDB" id="190375at2759"/>
<dbReference type="GO" id="GO:0031201">
    <property type="term" value="C:SNARE complex"/>
    <property type="evidence" value="ECO:0007669"/>
    <property type="project" value="TreeGrafter"/>
</dbReference>
<evidence type="ECO:0000256" key="2">
    <source>
        <dbReference type="ARBA" id="ARBA00008025"/>
    </source>
</evidence>
<dbReference type="SUPFAM" id="SSF58038">
    <property type="entry name" value="SNARE fusion complex"/>
    <property type="match status" value="1"/>
</dbReference>
<comment type="similarity">
    <text evidence="2">Belongs to the synaptobrevin family.</text>
</comment>
<dbReference type="AlphaFoldDB" id="A0A3Q0E060"/>
<name>A0A3Q0E060_CARSF</name>
<sequence length="176" mass="19974">MRVRSHASHHSLHALGPNSCPILDLECFYIQPHSISDSQRLSILKVSDTFTRNTLMSQEHCSPSNAVAADFQQVLGQCMMKYNKSKDESTISTVRSQVIDVKNVMTRNIDTILEQEERSSISLNRTDDLQTTAEEFQKARKLPGRTWWKYFKVVTITVAILLPIIIILLSTNVIPT</sequence>
<keyword evidence="16" id="KW-1185">Reference proteome</keyword>
<dbReference type="KEGG" id="csyr:103259765"/>
<evidence type="ECO:0000256" key="1">
    <source>
        <dbReference type="ARBA" id="ARBA00004163"/>
    </source>
</evidence>